<dbReference type="GO" id="GO:0005886">
    <property type="term" value="C:plasma membrane"/>
    <property type="evidence" value="ECO:0007669"/>
    <property type="project" value="TreeGrafter"/>
</dbReference>
<dbReference type="GO" id="GO:0022857">
    <property type="term" value="F:transmembrane transporter activity"/>
    <property type="evidence" value="ECO:0007669"/>
    <property type="project" value="InterPro"/>
</dbReference>
<keyword evidence="2" id="KW-0472">Membrane</keyword>
<feature type="transmembrane region" description="Helical" evidence="2">
    <location>
        <begin position="230"/>
        <end position="255"/>
    </location>
</feature>
<proteinExistence type="predicted"/>
<dbReference type="PANTHER" id="PTHR43129">
    <property type="entry name" value="FOSMIDOMYCIN RESISTANCE PROTEIN"/>
    <property type="match status" value="1"/>
</dbReference>
<accession>A0A401YVP7</accession>
<feature type="transmembrane region" description="Helical" evidence="2">
    <location>
        <begin position="267"/>
        <end position="289"/>
    </location>
</feature>
<feature type="transmembrane region" description="Helical" evidence="2">
    <location>
        <begin position="382"/>
        <end position="398"/>
    </location>
</feature>
<comment type="caution">
    <text evidence="3">The sequence shown here is derived from an EMBL/GenBank/DDBJ whole genome shotgun (WGS) entry which is preliminary data.</text>
</comment>
<dbReference type="PANTHER" id="PTHR43129:SF1">
    <property type="entry name" value="FOSMIDOMYCIN RESISTANCE PROTEIN"/>
    <property type="match status" value="1"/>
</dbReference>
<feature type="transmembrane region" description="Helical" evidence="2">
    <location>
        <begin position="65"/>
        <end position="84"/>
    </location>
</feature>
<reference evidence="3 4" key="1">
    <citation type="submission" date="2018-12" db="EMBL/GenBank/DDBJ databases">
        <title>Draft genome sequence of Embleya hyalina NBRC 13850T.</title>
        <authorList>
            <person name="Komaki H."/>
            <person name="Hosoyama A."/>
            <person name="Kimura A."/>
            <person name="Ichikawa N."/>
            <person name="Tamura T."/>
        </authorList>
    </citation>
    <scope>NUCLEOTIDE SEQUENCE [LARGE SCALE GENOMIC DNA]</scope>
    <source>
        <strain evidence="3 4">NBRC 13850</strain>
    </source>
</reference>
<dbReference type="InterPro" id="IPR036259">
    <property type="entry name" value="MFS_trans_sf"/>
</dbReference>
<sequence>MTNPPPTGHPEQLRSTPDADPTADASPTAADRRAIPMMAVGHATVDFYQGVVPCLVPFLVAERHYGYVAASGIVLAATLLSSIVQPLFGALTDRWTMPWLIPLSTTGAGLGIALAGPADSYPLTWLAIALSGMGVAAYHPESARLARVACRGSHVAMGWYSLGGNVGFALAPIIASPILSAGGLDATPWLLLPALAGVAVTASVIRRLARYAAATRAASVPTRPDDWPAFTRLTAVIVCRSIVFVGLSTFVALFAERHLAGGDTAGSIALFCLFAGGAVGTVLGGRLAARWGRTRTLRRAYAASVPATAGLVLIPGPTLYLFAAATSIALYVPFSLHVTLGQDYLPHRIGTASGVTLGLAVSIGGVATPAIGALAEASTLRIALTPLIALCALAWYLGRTLAEPEDRPGPGPSRTADASAG</sequence>
<dbReference type="SUPFAM" id="SSF103473">
    <property type="entry name" value="MFS general substrate transporter"/>
    <property type="match status" value="1"/>
</dbReference>
<organism evidence="3 4">
    <name type="scientific">Embleya hyalina</name>
    <dbReference type="NCBI Taxonomy" id="516124"/>
    <lineage>
        <taxon>Bacteria</taxon>
        <taxon>Bacillati</taxon>
        <taxon>Actinomycetota</taxon>
        <taxon>Actinomycetes</taxon>
        <taxon>Kitasatosporales</taxon>
        <taxon>Streptomycetaceae</taxon>
        <taxon>Embleya</taxon>
    </lineage>
</organism>
<feature type="transmembrane region" description="Helical" evidence="2">
    <location>
        <begin position="354"/>
        <end position="375"/>
    </location>
</feature>
<feature type="transmembrane region" description="Helical" evidence="2">
    <location>
        <begin position="121"/>
        <end position="138"/>
    </location>
</feature>
<dbReference type="InterPro" id="IPR011701">
    <property type="entry name" value="MFS"/>
</dbReference>
<evidence type="ECO:0000313" key="4">
    <source>
        <dbReference type="Proteomes" id="UP000286931"/>
    </source>
</evidence>
<evidence type="ECO:0000313" key="3">
    <source>
        <dbReference type="EMBL" id="GCD98698.1"/>
    </source>
</evidence>
<evidence type="ECO:0000256" key="1">
    <source>
        <dbReference type="SAM" id="MobiDB-lite"/>
    </source>
</evidence>
<dbReference type="CDD" id="cd17478">
    <property type="entry name" value="MFS_FsR"/>
    <property type="match status" value="1"/>
</dbReference>
<dbReference type="Gene3D" id="1.20.1250.20">
    <property type="entry name" value="MFS general substrate transporter like domains"/>
    <property type="match status" value="2"/>
</dbReference>
<feature type="transmembrane region" description="Helical" evidence="2">
    <location>
        <begin position="190"/>
        <end position="209"/>
    </location>
</feature>
<dbReference type="Proteomes" id="UP000286931">
    <property type="component" value="Unassembled WGS sequence"/>
</dbReference>
<keyword evidence="4" id="KW-1185">Reference proteome</keyword>
<keyword evidence="2" id="KW-0812">Transmembrane</keyword>
<feature type="region of interest" description="Disordered" evidence="1">
    <location>
        <begin position="1"/>
        <end position="29"/>
    </location>
</feature>
<feature type="compositionally biased region" description="Low complexity" evidence="1">
    <location>
        <begin position="14"/>
        <end position="29"/>
    </location>
</feature>
<dbReference type="EMBL" id="BIFH01000029">
    <property type="protein sequence ID" value="GCD98698.1"/>
    <property type="molecule type" value="Genomic_DNA"/>
</dbReference>
<protein>
    <submittedName>
        <fullName evidence="3">MFS transporter</fullName>
    </submittedName>
</protein>
<dbReference type="AlphaFoldDB" id="A0A401YVP7"/>
<feature type="transmembrane region" description="Helical" evidence="2">
    <location>
        <begin position="159"/>
        <end position="178"/>
    </location>
</feature>
<gene>
    <name evidence="3" type="ORF">EHYA_06409</name>
</gene>
<feature type="transmembrane region" description="Helical" evidence="2">
    <location>
        <begin position="301"/>
        <end position="334"/>
    </location>
</feature>
<name>A0A401YVP7_9ACTN</name>
<keyword evidence="2" id="KW-1133">Transmembrane helix</keyword>
<dbReference type="Pfam" id="PF07690">
    <property type="entry name" value="MFS_1"/>
    <property type="match status" value="1"/>
</dbReference>
<evidence type="ECO:0000256" key="2">
    <source>
        <dbReference type="SAM" id="Phobius"/>
    </source>
</evidence>